<dbReference type="InterPro" id="IPR037069">
    <property type="entry name" value="AcylCoA_DH/ox_N_sf"/>
</dbReference>
<dbReference type="Gene3D" id="2.40.110.10">
    <property type="entry name" value="Butyryl-CoA Dehydrogenase, subunit A, domain 2"/>
    <property type="match status" value="1"/>
</dbReference>
<dbReference type="InterPro" id="IPR009075">
    <property type="entry name" value="AcylCo_DH/oxidase_C"/>
</dbReference>
<dbReference type="InterPro" id="IPR006091">
    <property type="entry name" value="Acyl-CoA_Oxase/DH_mid-dom"/>
</dbReference>
<dbReference type="PANTHER" id="PTHR43884:SF12">
    <property type="entry name" value="ISOVALERYL-COA DEHYDROGENASE, MITOCHONDRIAL-RELATED"/>
    <property type="match status" value="1"/>
</dbReference>
<dbReference type="Gene3D" id="1.10.540.10">
    <property type="entry name" value="Acyl-CoA dehydrogenase/oxidase, N-terminal domain"/>
    <property type="match status" value="1"/>
</dbReference>
<dbReference type="CDD" id="cd01158">
    <property type="entry name" value="SCAD_SBCAD"/>
    <property type="match status" value="1"/>
</dbReference>
<reference evidence="10" key="2">
    <citation type="submission" date="2021-04" db="EMBL/GenBank/DDBJ databases">
        <authorList>
            <person name="Gilroy R."/>
        </authorList>
    </citation>
    <scope>NUCLEOTIDE SEQUENCE</scope>
    <source>
        <strain evidence="10">CHK179-7159</strain>
    </source>
</reference>
<dbReference type="InterPro" id="IPR046373">
    <property type="entry name" value="Acyl-CoA_Oxase/DH_mid-dom_sf"/>
</dbReference>
<gene>
    <name evidence="10" type="ORF">H9717_16205</name>
</gene>
<dbReference type="SUPFAM" id="SSF47203">
    <property type="entry name" value="Acyl-CoA dehydrogenase C-terminal domain-like"/>
    <property type="match status" value="1"/>
</dbReference>
<dbReference type="FunFam" id="1.10.540.10:FF:000002">
    <property type="entry name" value="Acyl-CoA dehydrogenase FadE19"/>
    <property type="match status" value="1"/>
</dbReference>
<dbReference type="PROSITE" id="PS00073">
    <property type="entry name" value="ACYL_COA_DH_2"/>
    <property type="match status" value="1"/>
</dbReference>
<dbReference type="Proteomes" id="UP000886858">
    <property type="component" value="Unassembled WGS sequence"/>
</dbReference>
<accession>A0A9D2IA22</accession>
<evidence type="ECO:0000256" key="4">
    <source>
        <dbReference type="ARBA" id="ARBA00022827"/>
    </source>
</evidence>
<dbReference type="Pfam" id="PF02770">
    <property type="entry name" value="Acyl-CoA_dh_M"/>
    <property type="match status" value="1"/>
</dbReference>
<proteinExistence type="inferred from homology"/>
<keyword evidence="5 6" id="KW-0560">Oxidoreductase</keyword>
<evidence type="ECO:0000256" key="5">
    <source>
        <dbReference type="ARBA" id="ARBA00023002"/>
    </source>
</evidence>
<evidence type="ECO:0000259" key="9">
    <source>
        <dbReference type="Pfam" id="PF02771"/>
    </source>
</evidence>
<dbReference type="InterPro" id="IPR036250">
    <property type="entry name" value="AcylCo_DH-like_C"/>
</dbReference>
<protein>
    <submittedName>
        <fullName evidence="10">Acyl-CoA dehydrogenase</fullName>
    </submittedName>
</protein>
<evidence type="ECO:0000259" key="8">
    <source>
        <dbReference type="Pfam" id="PF02770"/>
    </source>
</evidence>
<name>A0A9D2IA22_9FIRM</name>
<comment type="cofactor">
    <cofactor evidence="1 6">
        <name>FAD</name>
        <dbReference type="ChEBI" id="CHEBI:57692"/>
    </cofactor>
</comment>
<evidence type="ECO:0000313" key="11">
    <source>
        <dbReference type="Proteomes" id="UP000886858"/>
    </source>
</evidence>
<dbReference type="FunFam" id="2.40.110.10:FF:000001">
    <property type="entry name" value="Acyl-CoA dehydrogenase, mitochondrial"/>
    <property type="match status" value="1"/>
</dbReference>
<dbReference type="PANTHER" id="PTHR43884">
    <property type="entry name" value="ACYL-COA DEHYDROGENASE"/>
    <property type="match status" value="1"/>
</dbReference>
<dbReference type="SUPFAM" id="SSF56645">
    <property type="entry name" value="Acyl-CoA dehydrogenase NM domain-like"/>
    <property type="match status" value="1"/>
</dbReference>
<dbReference type="Pfam" id="PF02771">
    <property type="entry name" value="Acyl-CoA_dh_N"/>
    <property type="match status" value="1"/>
</dbReference>
<dbReference type="Gene3D" id="1.20.140.10">
    <property type="entry name" value="Butyryl-CoA Dehydrogenase, subunit A, domain 3"/>
    <property type="match status" value="1"/>
</dbReference>
<dbReference type="FunFam" id="1.20.140.10:FF:000004">
    <property type="entry name" value="Acyl-CoA dehydrogenase FadE25"/>
    <property type="match status" value="1"/>
</dbReference>
<feature type="domain" description="Acyl-CoA dehydrogenase/oxidase N-terminal" evidence="9">
    <location>
        <begin position="6"/>
        <end position="118"/>
    </location>
</feature>
<comment type="similarity">
    <text evidence="2 6">Belongs to the acyl-CoA dehydrogenase family.</text>
</comment>
<dbReference type="GO" id="GO:0003995">
    <property type="term" value="F:acyl-CoA dehydrogenase activity"/>
    <property type="evidence" value="ECO:0007669"/>
    <property type="project" value="InterPro"/>
</dbReference>
<evidence type="ECO:0000256" key="3">
    <source>
        <dbReference type="ARBA" id="ARBA00022630"/>
    </source>
</evidence>
<sequence length="384" mass="41840">MDFTLSKEHEMARSLFREFAEKEVKPLAKEVDETETFPRATVEKMAKNGFLGIPVPKEYGGQGCDPLTYVMCVEELSKVCGTTGVIVSAHTSLCCDPILTYGTEEQKQKYLVPLAKGEKLGAFGLTEPGAGTDAQGVQTKAVLDGDEWVLNGSKIFITNGKEADVYVIFAVTGVTEDKKGRKKKLFSAFIVEKGTPGFTFGTKEKKMGIRGSSTYELIFTDCRIPKENLLGPEGKGFSIAMHTLDGGRIGIAAQALGLAEGALETTIAYVKERKQFGRAIAAFQNTQFQIADMATKVEAAQLLVYKAAMAKATQKVYSVEAAKAKLYAAEVAMEVTTKAVQLHGGYGYTREYDVERMMRDAKITEIYEGTSEVQRMVISGALLK</sequence>
<dbReference type="EMBL" id="DWYY01000189">
    <property type="protein sequence ID" value="HJA94629.1"/>
    <property type="molecule type" value="Genomic_DNA"/>
</dbReference>
<evidence type="ECO:0000256" key="2">
    <source>
        <dbReference type="ARBA" id="ARBA00009347"/>
    </source>
</evidence>
<dbReference type="Pfam" id="PF00441">
    <property type="entry name" value="Acyl-CoA_dh_1"/>
    <property type="match status" value="1"/>
</dbReference>
<dbReference type="InterPro" id="IPR013786">
    <property type="entry name" value="AcylCoA_DH/ox_N"/>
</dbReference>
<evidence type="ECO:0000259" key="7">
    <source>
        <dbReference type="Pfam" id="PF00441"/>
    </source>
</evidence>
<evidence type="ECO:0000313" key="10">
    <source>
        <dbReference type="EMBL" id="HJA94629.1"/>
    </source>
</evidence>
<reference evidence="10" key="1">
    <citation type="journal article" date="2021" name="PeerJ">
        <title>Extensive microbial diversity within the chicken gut microbiome revealed by metagenomics and culture.</title>
        <authorList>
            <person name="Gilroy R."/>
            <person name="Ravi A."/>
            <person name="Getino M."/>
            <person name="Pursley I."/>
            <person name="Horton D.L."/>
            <person name="Alikhan N.F."/>
            <person name="Baker D."/>
            <person name="Gharbi K."/>
            <person name="Hall N."/>
            <person name="Watson M."/>
            <person name="Adriaenssens E.M."/>
            <person name="Foster-Nyarko E."/>
            <person name="Jarju S."/>
            <person name="Secka A."/>
            <person name="Antonio M."/>
            <person name="Oren A."/>
            <person name="Chaudhuri R.R."/>
            <person name="La Ragione R."/>
            <person name="Hildebrand F."/>
            <person name="Pallen M.J."/>
        </authorList>
    </citation>
    <scope>NUCLEOTIDE SEQUENCE</scope>
    <source>
        <strain evidence="10">CHK179-7159</strain>
    </source>
</reference>
<organism evidence="10 11">
    <name type="scientific">Candidatus Eisenbergiella merdipullorum</name>
    <dbReference type="NCBI Taxonomy" id="2838553"/>
    <lineage>
        <taxon>Bacteria</taxon>
        <taxon>Bacillati</taxon>
        <taxon>Bacillota</taxon>
        <taxon>Clostridia</taxon>
        <taxon>Lachnospirales</taxon>
        <taxon>Lachnospiraceae</taxon>
        <taxon>Eisenbergiella</taxon>
    </lineage>
</organism>
<dbReference type="GO" id="GO:0050660">
    <property type="term" value="F:flavin adenine dinucleotide binding"/>
    <property type="evidence" value="ECO:0007669"/>
    <property type="project" value="InterPro"/>
</dbReference>
<comment type="caution">
    <text evidence="10">The sequence shown here is derived from an EMBL/GenBank/DDBJ whole genome shotgun (WGS) entry which is preliminary data.</text>
</comment>
<keyword evidence="3 6" id="KW-0285">Flavoprotein</keyword>
<feature type="domain" description="Acyl-CoA dehydrogenase/oxidase C-terminal" evidence="7">
    <location>
        <begin position="234"/>
        <end position="382"/>
    </location>
</feature>
<dbReference type="InterPro" id="IPR009100">
    <property type="entry name" value="AcylCoA_DH/oxidase_NM_dom_sf"/>
</dbReference>
<keyword evidence="4 6" id="KW-0274">FAD</keyword>
<dbReference type="PROSITE" id="PS00072">
    <property type="entry name" value="ACYL_COA_DH_1"/>
    <property type="match status" value="1"/>
</dbReference>
<dbReference type="PIRSF" id="PIRSF016578">
    <property type="entry name" value="HsaA"/>
    <property type="match status" value="1"/>
</dbReference>
<evidence type="ECO:0000256" key="1">
    <source>
        <dbReference type="ARBA" id="ARBA00001974"/>
    </source>
</evidence>
<evidence type="ECO:0000256" key="6">
    <source>
        <dbReference type="RuleBase" id="RU362125"/>
    </source>
</evidence>
<feature type="domain" description="Acyl-CoA oxidase/dehydrogenase middle" evidence="8">
    <location>
        <begin position="122"/>
        <end position="222"/>
    </location>
</feature>
<dbReference type="InterPro" id="IPR006089">
    <property type="entry name" value="Acyl-CoA_DH_CS"/>
</dbReference>
<dbReference type="AlphaFoldDB" id="A0A9D2IA22"/>